<keyword evidence="3" id="KW-1003">Cell membrane</keyword>
<feature type="transmembrane region" description="Helical" evidence="7">
    <location>
        <begin position="279"/>
        <end position="305"/>
    </location>
</feature>
<dbReference type="InterPro" id="IPR003838">
    <property type="entry name" value="ABC3_permease_C"/>
</dbReference>
<dbReference type="Pfam" id="PF02687">
    <property type="entry name" value="FtsX"/>
    <property type="match status" value="1"/>
</dbReference>
<evidence type="ECO:0000256" key="3">
    <source>
        <dbReference type="ARBA" id="ARBA00022475"/>
    </source>
</evidence>
<keyword evidence="10" id="KW-1185">Reference proteome</keyword>
<reference evidence="9 10" key="1">
    <citation type="submission" date="2021-12" db="EMBL/GenBank/DDBJ databases">
        <title>Discovery of the Pendulisporaceae a myxobacterial family with distinct sporulation behavior and unique specialized metabolism.</title>
        <authorList>
            <person name="Garcia R."/>
            <person name="Popoff A."/>
            <person name="Bader C.D."/>
            <person name="Loehr J."/>
            <person name="Walesch S."/>
            <person name="Walt C."/>
            <person name="Boldt J."/>
            <person name="Bunk B."/>
            <person name="Haeckl F.J.F.P.J."/>
            <person name="Gunesch A.P."/>
            <person name="Birkelbach J."/>
            <person name="Nuebel U."/>
            <person name="Pietschmann T."/>
            <person name="Bach T."/>
            <person name="Mueller R."/>
        </authorList>
    </citation>
    <scope>NUCLEOTIDE SEQUENCE [LARGE SCALE GENOMIC DNA]</scope>
    <source>
        <strain evidence="9 10">MSr11954</strain>
    </source>
</reference>
<dbReference type="PANTHER" id="PTHR30489:SF0">
    <property type="entry name" value="LIPOPROTEIN-RELEASING SYSTEM TRANSMEMBRANE PROTEIN LOLE"/>
    <property type="match status" value="1"/>
</dbReference>
<dbReference type="EMBL" id="CP089984">
    <property type="protein sequence ID" value="WXB20222.1"/>
    <property type="molecule type" value="Genomic_DNA"/>
</dbReference>
<evidence type="ECO:0000313" key="9">
    <source>
        <dbReference type="EMBL" id="WXB20222.1"/>
    </source>
</evidence>
<feature type="transmembrane region" description="Helical" evidence="7">
    <location>
        <begin position="223"/>
        <end position="244"/>
    </location>
</feature>
<dbReference type="Proteomes" id="UP001370348">
    <property type="component" value="Chromosome"/>
</dbReference>
<dbReference type="PANTHER" id="PTHR30489">
    <property type="entry name" value="LIPOPROTEIN-RELEASING SYSTEM TRANSMEMBRANE PROTEIN LOLE"/>
    <property type="match status" value="1"/>
</dbReference>
<evidence type="ECO:0000259" key="8">
    <source>
        <dbReference type="Pfam" id="PF02687"/>
    </source>
</evidence>
<organism evidence="9 10">
    <name type="scientific">Pendulispora albinea</name>
    <dbReference type="NCBI Taxonomy" id="2741071"/>
    <lineage>
        <taxon>Bacteria</taxon>
        <taxon>Pseudomonadati</taxon>
        <taxon>Myxococcota</taxon>
        <taxon>Myxococcia</taxon>
        <taxon>Myxococcales</taxon>
        <taxon>Sorangiineae</taxon>
        <taxon>Pendulisporaceae</taxon>
        <taxon>Pendulispora</taxon>
    </lineage>
</organism>
<proteinExistence type="inferred from homology"/>
<sequence length="364" mass="37886">MASGMMEQMSRSIVDLGFGEVQVHATEYMVARSIHETVQGAPEILSRAREHGVSAAPRAFGPALLSMNEHAAGGQIWGVDPAAERELGELPKHLLRGAFLGEGNHRRRVVLGAKIARTLGADIGSRVAIIVGAVDGSVSTDMYEVEGILKPVTEMIDGTAVIMRADDFGEMFANGGGVHEIALSSHGRLSPEAVAALVGGVSRGQDVRTWRKLLPAAAGAVDMVGGSTAIVGMIFLFAAALGVLNTMLMASFERIPEFGVIRALGATPGRIVRDVAREAFLLGLVGTVVGAAFGGVIAALAQHYGINLGSVSMSGVEMSVWRPKLSLAAIVVPIAAMWVAALGASLYPAWKAGGLNPIQAMNHI</sequence>
<evidence type="ECO:0000256" key="4">
    <source>
        <dbReference type="ARBA" id="ARBA00022692"/>
    </source>
</evidence>
<keyword evidence="4 7" id="KW-0812">Transmembrane</keyword>
<dbReference type="InterPro" id="IPR051447">
    <property type="entry name" value="Lipoprotein-release_system"/>
</dbReference>
<protein>
    <submittedName>
        <fullName evidence="9">FtsX-like permease family protein</fullName>
    </submittedName>
</protein>
<evidence type="ECO:0000313" key="10">
    <source>
        <dbReference type="Proteomes" id="UP001370348"/>
    </source>
</evidence>
<name>A0ABZ2MCH3_9BACT</name>
<feature type="transmembrane region" description="Helical" evidence="7">
    <location>
        <begin position="325"/>
        <end position="347"/>
    </location>
</feature>
<keyword evidence="6 7" id="KW-0472">Membrane</keyword>
<comment type="subcellular location">
    <subcellularLocation>
        <location evidence="1">Cell membrane</location>
        <topology evidence="1">Multi-pass membrane protein</topology>
    </subcellularLocation>
</comment>
<evidence type="ECO:0000256" key="6">
    <source>
        <dbReference type="ARBA" id="ARBA00023136"/>
    </source>
</evidence>
<gene>
    <name evidence="9" type="ORF">LZC94_21185</name>
</gene>
<evidence type="ECO:0000256" key="1">
    <source>
        <dbReference type="ARBA" id="ARBA00004651"/>
    </source>
</evidence>
<accession>A0ABZ2MCH3</accession>
<keyword evidence="5 7" id="KW-1133">Transmembrane helix</keyword>
<evidence type="ECO:0000256" key="7">
    <source>
        <dbReference type="SAM" id="Phobius"/>
    </source>
</evidence>
<feature type="domain" description="ABC3 transporter permease C-terminal" evidence="8">
    <location>
        <begin position="230"/>
        <end position="357"/>
    </location>
</feature>
<comment type="similarity">
    <text evidence="2">Belongs to the ABC-4 integral membrane protein family. LolC/E subfamily.</text>
</comment>
<evidence type="ECO:0000256" key="5">
    <source>
        <dbReference type="ARBA" id="ARBA00022989"/>
    </source>
</evidence>
<evidence type="ECO:0000256" key="2">
    <source>
        <dbReference type="ARBA" id="ARBA00005236"/>
    </source>
</evidence>